<keyword evidence="1" id="KW-0812">Transmembrane</keyword>
<evidence type="ECO:0000313" key="2">
    <source>
        <dbReference type="EMBL" id="PWH85725.1"/>
    </source>
</evidence>
<dbReference type="RefSeq" id="WP_109359431.1">
    <property type="nucleotide sequence ID" value="NZ_QFRJ01000005.1"/>
</dbReference>
<keyword evidence="1" id="KW-1133">Transmembrane helix</keyword>
<protein>
    <submittedName>
        <fullName evidence="2">Uncharacterized protein</fullName>
    </submittedName>
</protein>
<dbReference type="OrthoDB" id="1466364at2"/>
<reference evidence="2 3" key="2">
    <citation type="submission" date="2018-05" db="EMBL/GenBank/DDBJ databases">
        <authorList>
            <person name="Lanie J.A."/>
            <person name="Ng W.-L."/>
            <person name="Kazmierczak K.M."/>
            <person name="Andrzejewski T.M."/>
            <person name="Davidsen T.M."/>
            <person name="Wayne K.J."/>
            <person name="Tettelin H."/>
            <person name="Glass J.I."/>
            <person name="Rusch D."/>
            <person name="Podicherti R."/>
            <person name="Tsui H.-C.T."/>
            <person name="Winkler M.E."/>
        </authorList>
    </citation>
    <scope>NUCLEOTIDE SEQUENCE [LARGE SCALE GENOMIC DNA]</scope>
    <source>
        <strain evidence="2 3">C305</strain>
    </source>
</reference>
<dbReference type="Proteomes" id="UP000245370">
    <property type="component" value="Unassembled WGS sequence"/>
</dbReference>
<dbReference type="AlphaFoldDB" id="A0A2U2XD50"/>
<reference evidence="2 3" key="1">
    <citation type="submission" date="2018-05" db="EMBL/GenBank/DDBJ databases">
        <title>Brumimicrobium oceani sp. nov., isolated from coastal sediment.</title>
        <authorList>
            <person name="Kou Y."/>
        </authorList>
    </citation>
    <scope>NUCLEOTIDE SEQUENCE [LARGE SCALE GENOMIC DNA]</scope>
    <source>
        <strain evidence="2 3">C305</strain>
    </source>
</reference>
<dbReference type="EMBL" id="QFRJ01000005">
    <property type="protein sequence ID" value="PWH85725.1"/>
    <property type="molecule type" value="Genomic_DNA"/>
</dbReference>
<name>A0A2U2XD50_9FLAO</name>
<keyword evidence="1" id="KW-0472">Membrane</keyword>
<gene>
    <name evidence="2" type="ORF">DIT68_08820</name>
</gene>
<evidence type="ECO:0000313" key="3">
    <source>
        <dbReference type="Proteomes" id="UP000245370"/>
    </source>
</evidence>
<accession>A0A2U2XD50</accession>
<feature type="transmembrane region" description="Helical" evidence="1">
    <location>
        <begin position="7"/>
        <end position="25"/>
    </location>
</feature>
<proteinExistence type="predicted"/>
<evidence type="ECO:0000256" key="1">
    <source>
        <dbReference type="SAM" id="Phobius"/>
    </source>
</evidence>
<keyword evidence="3" id="KW-1185">Reference proteome</keyword>
<comment type="caution">
    <text evidence="2">The sequence shown here is derived from an EMBL/GenBank/DDBJ whole genome shotgun (WGS) entry which is preliminary data.</text>
</comment>
<sequence>MTKKAKVTIIAIFLLAGMVTLFFYLSKKKSKSEFQLIEYVSEKDIAYHTNFIELIEEAIRYNSKVEKSITNNIALNELKSKLVKSGLKLENTYITYSLAGEKYGSVYLEVTDAMLFESAFTQLSDFFNFRRITENANLYISGNTAVSAEKHAQFIKINFGDGALNALSEPKNKSSAFFRKLLEKPNLGIINTTGSSALDSTDYATFSYAYTDELSFTLDWKVTKNHPLKVNQNTTIPVYPSQKNKINATINLDLEHLTSNLNPYLKEKGGNVIDLLPPALMQLLTLWNGEASLQLGGKSAQETIQYVTEFDDNFNQVETKIVKVDSVPDVGMYWGTQQAEKSLSFLYQLPNVRADKGKLQVALLPSLFTKTEPNSLKVSTQSIAFENQETKDLLYLKSDIPGIIGELKAKKTSTQNLRISLILKDWSALRDPEKLKFSTFW</sequence>
<organism evidence="2 3">
    <name type="scientific">Brumimicrobium oceani</name>
    <dbReference type="NCBI Taxonomy" id="2100725"/>
    <lineage>
        <taxon>Bacteria</taxon>
        <taxon>Pseudomonadati</taxon>
        <taxon>Bacteroidota</taxon>
        <taxon>Flavobacteriia</taxon>
        <taxon>Flavobacteriales</taxon>
        <taxon>Crocinitomicaceae</taxon>
        <taxon>Brumimicrobium</taxon>
    </lineage>
</organism>